<dbReference type="GeneID" id="9062569"/>
<gene>
    <name evidence="2" type="ORF">Pmar_PMAR022391</name>
</gene>
<dbReference type="EMBL" id="GG672124">
    <property type="protein sequence ID" value="EER17439.1"/>
    <property type="molecule type" value="Genomic_DNA"/>
</dbReference>
<dbReference type="SUPFAM" id="SSF47954">
    <property type="entry name" value="Cyclin-like"/>
    <property type="match status" value="1"/>
</dbReference>
<proteinExistence type="predicted"/>
<dbReference type="OrthoDB" id="10250320at2759"/>
<keyword evidence="3" id="KW-1185">Reference proteome</keyword>
<dbReference type="AlphaFoldDB" id="C5KDY6"/>
<feature type="non-terminal residue" evidence="2">
    <location>
        <position position="68"/>
    </location>
</feature>
<dbReference type="Pfam" id="PF00134">
    <property type="entry name" value="Cyclin_N"/>
    <property type="match status" value="1"/>
</dbReference>
<evidence type="ECO:0000259" key="1">
    <source>
        <dbReference type="Pfam" id="PF00134"/>
    </source>
</evidence>
<dbReference type="RefSeq" id="XP_002785643.1">
    <property type="nucleotide sequence ID" value="XM_002785597.1"/>
</dbReference>
<accession>C5KDY6</accession>
<feature type="non-terminal residue" evidence="2">
    <location>
        <position position="1"/>
    </location>
</feature>
<sequence length="68" mass="7813">FTFIHDIVSSMGLLPQSVLISLIYCERLLRCCGFRLTVRSWKSIILGSLVIACKMWDDVPVRNHNFAE</sequence>
<protein>
    <recommendedName>
        <fullName evidence="1">Cyclin N-terminal domain-containing protein</fullName>
    </recommendedName>
</protein>
<reference evidence="2 3" key="1">
    <citation type="submission" date="2008-07" db="EMBL/GenBank/DDBJ databases">
        <authorList>
            <person name="El-Sayed N."/>
            <person name="Caler E."/>
            <person name="Inman J."/>
            <person name="Amedeo P."/>
            <person name="Hass B."/>
            <person name="Wortman J."/>
        </authorList>
    </citation>
    <scope>NUCLEOTIDE SEQUENCE [LARGE SCALE GENOMIC DNA]</scope>
    <source>
        <strain evidence="3">ATCC 50983 / TXsc</strain>
    </source>
</reference>
<dbReference type="InterPro" id="IPR036915">
    <property type="entry name" value="Cyclin-like_sf"/>
</dbReference>
<evidence type="ECO:0000313" key="3">
    <source>
        <dbReference type="Proteomes" id="UP000007800"/>
    </source>
</evidence>
<organism evidence="3">
    <name type="scientific">Perkinsus marinus (strain ATCC 50983 / TXsc)</name>
    <dbReference type="NCBI Taxonomy" id="423536"/>
    <lineage>
        <taxon>Eukaryota</taxon>
        <taxon>Sar</taxon>
        <taxon>Alveolata</taxon>
        <taxon>Perkinsozoa</taxon>
        <taxon>Perkinsea</taxon>
        <taxon>Perkinsida</taxon>
        <taxon>Perkinsidae</taxon>
        <taxon>Perkinsus</taxon>
    </lineage>
</organism>
<dbReference type="Proteomes" id="UP000007800">
    <property type="component" value="Unassembled WGS sequence"/>
</dbReference>
<name>C5KDY6_PERM5</name>
<feature type="domain" description="Cyclin N-terminal" evidence="1">
    <location>
        <begin position="2"/>
        <end position="67"/>
    </location>
</feature>
<dbReference type="InParanoid" id="C5KDY6"/>
<dbReference type="Gene3D" id="1.10.472.10">
    <property type="entry name" value="Cyclin-like"/>
    <property type="match status" value="1"/>
</dbReference>
<dbReference type="InterPro" id="IPR006671">
    <property type="entry name" value="Cyclin_N"/>
</dbReference>
<evidence type="ECO:0000313" key="2">
    <source>
        <dbReference type="EMBL" id="EER17439.1"/>
    </source>
</evidence>